<feature type="domain" description="YCII-related" evidence="2">
    <location>
        <begin position="18"/>
        <end position="113"/>
    </location>
</feature>
<dbReference type="Proteomes" id="UP000618754">
    <property type="component" value="Unassembled WGS sequence"/>
</dbReference>
<comment type="caution">
    <text evidence="3">The sequence shown here is derived from an EMBL/GenBank/DDBJ whole genome shotgun (WGS) entry which is preliminary data.</text>
</comment>
<comment type="similarity">
    <text evidence="1">Belongs to the YciI family.</text>
</comment>
<dbReference type="InterPro" id="IPR005545">
    <property type="entry name" value="YCII"/>
</dbReference>
<dbReference type="EMBL" id="JACWMW010000001">
    <property type="protein sequence ID" value="MBD1384897.1"/>
    <property type="molecule type" value="Genomic_DNA"/>
</dbReference>
<sequence length="113" mass="12616">MKDYILIFRADYSYMAGMSADERQAVTQRYMDWIGGIAGKGKLLDRGNRLAPTGKVVAAKNVVTNGPYTEVKEFIGGYSLIRAESYEEVVKLMDGSPVFELNGKIEIREITPM</sequence>
<name>A0ABR7X2T9_9SPHI</name>
<protein>
    <submittedName>
        <fullName evidence="3">Transcription initiation protein</fullName>
    </submittedName>
</protein>
<reference evidence="3 4" key="1">
    <citation type="submission" date="2020-09" db="EMBL/GenBank/DDBJ databases">
        <title>Novel species of Mucilaginibacter isolated from a glacier on the Tibetan Plateau.</title>
        <authorList>
            <person name="Liu Q."/>
            <person name="Xin Y.-H."/>
        </authorList>
    </citation>
    <scope>NUCLEOTIDE SEQUENCE [LARGE SCALE GENOMIC DNA]</scope>
    <source>
        <strain evidence="3 4">CGMCC 1.13878</strain>
    </source>
</reference>
<dbReference type="PANTHER" id="PTHR35174:SF1">
    <property type="entry name" value="BLL0086 PROTEIN"/>
    <property type="match status" value="1"/>
</dbReference>
<organism evidence="3 4">
    <name type="scientific">Mucilaginibacter rigui</name>
    <dbReference type="NCBI Taxonomy" id="534635"/>
    <lineage>
        <taxon>Bacteria</taxon>
        <taxon>Pseudomonadati</taxon>
        <taxon>Bacteroidota</taxon>
        <taxon>Sphingobacteriia</taxon>
        <taxon>Sphingobacteriales</taxon>
        <taxon>Sphingobacteriaceae</taxon>
        <taxon>Mucilaginibacter</taxon>
    </lineage>
</organism>
<gene>
    <name evidence="3" type="ORF">IDJ75_06375</name>
</gene>
<proteinExistence type="inferred from homology"/>
<evidence type="ECO:0000313" key="3">
    <source>
        <dbReference type="EMBL" id="MBD1384897.1"/>
    </source>
</evidence>
<dbReference type="Pfam" id="PF03795">
    <property type="entry name" value="YCII"/>
    <property type="match status" value="1"/>
</dbReference>
<dbReference type="PANTHER" id="PTHR35174">
    <property type="entry name" value="BLL7171 PROTEIN-RELATED"/>
    <property type="match status" value="1"/>
</dbReference>
<dbReference type="Gene3D" id="3.30.70.1060">
    <property type="entry name" value="Dimeric alpha+beta barrel"/>
    <property type="match status" value="1"/>
</dbReference>
<evidence type="ECO:0000259" key="2">
    <source>
        <dbReference type="Pfam" id="PF03795"/>
    </source>
</evidence>
<accession>A0ABR7X2T9</accession>
<evidence type="ECO:0000256" key="1">
    <source>
        <dbReference type="ARBA" id="ARBA00007689"/>
    </source>
</evidence>
<dbReference type="InterPro" id="IPR011008">
    <property type="entry name" value="Dimeric_a/b-barrel"/>
</dbReference>
<dbReference type="RefSeq" id="WP_191174738.1">
    <property type="nucleotide sequence ID" value="NZ_JACWMW010000001.1"/>
</dbReference>
<evidence type="ECO:0000313" key="4">
    <source>
        <dbReference type="Proteomes" id="UP000618754"/>
    </source>
</evidence>
<keyword evidence="4" id="KW-1185">Reference proteome</keyword>
<dbReference type="SUPFAM" id="SSF54909">
    <property type="entry name" value="Dimeric alpha+beta barrel"/>
    <property type="match status" value="1"/>
</dbReference>